<dbReference type="EMBL" id="LT670849">
    <property type="protein sequence ID" value="SHN78583.1"/>
    <property type="molecule type" value="Genomic_DNA"/>
</dbReference>
<evidence type="ECO:0008006" key="4">
    <source>
        <dbReference type="Google" id="ProtNLM"/>
    </source>
</evidence>
<keyword evidence="3" id="KW-1185">Reference proteome</keyword>
<name>A0A1M7U6I4_9BRAD</name>
<feature type="transmembrane region" description="Helical" evidence="1">
    <location>
        <begin position="21"/>
        <end position="43"/>
    </location>
</feature>
<dbReference type="InterPro" id="IPR018666">
    <property type="entry name" value="DUF2125"/>
</dbReference>
<dbReference type="Pfam" id="PF09898">
    <property type="entry name" value="DUF2125"/>
    <property type="match status" value="1"/>
</dbReference>
<proteinExistence type="predicted"/>
<accession>A0A1M7U6I4</accession>
<reference evidence="3" key="1">
    <citation type="submission" date="2016-11" db="EMBL/GenBank/DDBJ databases">
        <authorList>
            <person name="Varghese N."/>
            <person name="Submissions S."/>
        </authorList>
    </citation>
    <scope>NUCLEOTIDE SEQUENCE [LARGE SCALE GENOMIC DNA]</scope>
    <source>
        <strain evidence="3">GAS401</strain>
    </source>
</reference>
<keyword evidence="1" id="KW-0812">Transmembrane</keyword>
<protein>
    <recommendedName>
        <fullName evidence="4">DUF2125 domain-containing protein</fullName>
    </recommendedName>
</protein>
<organism evidence="2 3">
    <name type="scientific">Bradyrhizobium erythrophlei</name>
    <dbReference type="NCBI Taxonomy" id="1437360"/>
    <lineage>
        <taxon>Bacteria</taxon>
        <taxon>Pseudomonadati</taxon>
        <taxon>Pseudomonadota</taxon>
        <taxon>Alphaproteobacteria</taxon>
        <taxon>Hyphomicrobiales</taxon>
        <taxon>Nitrobacteraceae</taxon>
        <taxon>Bradyrhizobium</taxon>
    </lineage>
</organism>
<keyword evidence="1" id="KW-0472">Membrane</keyword>
<evidence type="ECO:0000313" key="2">
    <source>
        <dbReference type="EMBL" id="SHN78583.1"/>
    </source>
</evidence>
<keyword evidence="1" id="KW-1133">Transmembrane helix</keyword>
<evidence type="ECO:0000256" key="1">
    <source>
        <dbReference type="SAM" id="Phobius"/>
    </source>
</evidence>
<gene>
    <name evidence="2" type="ORF">SAMN05444170_3712</name>
</gene>
<dbReference type="AlphaFoldDB" id="A0A1M7U6I4"/>
<dbReference type="Proteomes" id="UP000184096">
    <property type="component" value="Chromosome I"/>
</dbReference>
<evidence type="ECO:0000313" key="3">
    <source>
        <dbReference type="Proteomes" id="UP000184096"/>
    </source>
</evidence>
<sequence length="404" mass="42769">MVPSMTSMTLPSDTPRPRSRWPLFAIPILLLIAAAAWSAFWFYAVSQAEVKADAWRAQEAKSGRRYDCAKQSISGYPFRLEVRCDGARVALTSQTAGAASAPVTIDLGEILAVAQIYDPKLLIAEFKSPATISETANAPAMQVSWSVARSSVVGLPAIPQRASIVFDDVGIDRVNNNAVQVPVARAKHVELHGRLAEGSTAKDPIIESVLKIEAGSAQDVHPVLARPFGADIHAKLIGLKDLTPKPWPQRFRELQAGGGQVEIVQSRIQQDDLIAIAAGSLGLNAQGQINGELQMTVTGLEKIIPALGIEKMLEDGVPQATLDRVAPGVRSQDVTNLLGALDKAIPGLGKVVKQNANAGVAAGINALGTAATLEGKPARTFPLRFADGTVYLGPLKVGQVPPLF</sequence>